<dbReference type="Pfam" id="PF01699">
    <property type="entry name" value="Na_Ca_ex"/>
    <property type="match status" value="2"/>
</dbReference>
<gene>
    <name evidence="7" type="ORF">OZSIB_1781</name>
</gene>
<name>A0A367ZL51_9BACT</name>
<evidence type="ECO:0000313" key="8">
    <source>
        <dbReference type="Proteomes" id="UP000252355"/>
    </source>
</evidence>
<dbReference type="NCBIfam" id="TIGR00367">
    <property type="entry name" value="calcium/sodium antiporter"/>
    <property type="match status" value="1"/>
</dbReference>
<evidence type="ECO:0000259" key="6">
    <source>
        <dbReference type="Pfam" id="PF01699"/>
    </source>
</evidence>
<feature type="transmembrane region" description="Helical" evidence="5">
    <location>
        <begin position="254"/>
        <end position="272"/>
    </location>
</feature>
<proteinExistence type="predicted"/>
<sequence length="300" mass="31339">MLTYAADWLVAGAVGLAYRMGVSALFIGLTVVAFGTSMPEVVVSVQASFEGKPGIAVGNVVGSNIFNAAMILGLAALIRPIACNRAVVRRDVPVMILTSGLCWWMAVDQTLSRLEALVLLGILVVYIAVSYHLGKQEAVPDIPEEAQKTEPTTLAQDLGWLVAGLIGLVAGSKLLLYGAVNLAKAFGLSDEIIGLTLIAAGTSLPELATSVVAAWKGQPEIAVGNVVGSNIFNILGILGIAGSLLPLSVSDQMLGIDIPVMVVVSLGCLPIMHTGMRIVRAEGVLLLGSFLVYMYSLLQR</sequence>
<feature type="transmembrane region" description="Helical" evidence="5">
    <location>
        <begin position="20"/>
        <end position="43"/>
    </location>
</feature>
<keyword evidence="3 5" id="KW-1133">Transmembrane helix</keyword>
<accession>A0A367ZL51</accession>
<feature type="transmembrane region" description="Helical" evidence="5">
    <location>
        <begin position="227"/>
        <end position="247"/>
    </location>
</feature>
<evidence type="ECO:0000256" key="1">
    <source>
        <dbReference type="ARBA" id="ARBA00004141"/>
    </source>
</evidence>
<dbReference type="AlphaFoldDB" id="A0A367ZL51"/>
<dbReference type="GO" id="GO:0006874">
    <property type="term" value="P:intracellular calcium ion homeostasis"/>
    <property type="evidence" value="ECO:0007669"/>
    <property type="project" value="TreeGrafter"/>
</dbReference>
<dbReference type="InterPro" id="IPR004481">
    <property type="entry name" value="K/Na/Ca-exchanger"/>
</dbReference>
<feature type="transmembrane region" description="Helical" evidence="5">
    <location>
        <begin position="90"/>
        <end position="107"/>
    </location>
</feature>
<dbReference type="GO" id="GO:0008273">
    <property type="term" value="F:calcium, potassium:sodium antiporter activity"/>
    <property type="evidence" value="ECO:0007669"/>
    <property type="project" value="TreeGrafter"/>
</dbReference>
<dbReference type="GO" id="GO:0005262">
    <property type="term" value="F:calcium channel activity"/>
    <property type="evidence" value="ECO:0007669"/>
    <property type="project" value="TreeGrafter"/>
</dbReference>
<keyword evidence="4 5" id="KW-0472">Membrane</keyword>
<protein>
    <submittedName>
        <fullName evidence="7">Sodium:calcium antiporter</fullName>
    </submittedName>
</protein>
<reference evidence="7 8" key="1">
    <citation type="submission" date="2018-05" db="EMBL/GenBank/DDBJ databases">
        <title>A metagenomic window into the 2 km-deep terrestrial subsurface aquifer revealed taxonomically and functionally diverse microbial community comprising novel uncultured bacterial lineages.</title>
        <authorList>
            <person name="Kadnikov V.V."/>
            <person name="Mardanov A.V."/>
            <person name="Beletsky A.V."/>
            <person name="Banks D."/>
            <person name="Pimenov N.V."/>
            <person name="Frank Y.A."/>
            <person name="Karnachuk O.V."/>
            <person name="Ravin N.V."/>
        </authorList>
    </citation>
    <scope>NUCLEOTIDE SEQUENCE [LARGE SCALE GENOMIC DNA]</scope>
    <source>
        <strain evidence="7">BY5</strain>
    </source>
</reference>
<dbReference type="EMBL" id="QOQW01000027">
    <property type="protein sequence ID" value="RCK78132.1"/>
    <property type="molecule type" value="Genomic_DNA"/>
</dbReference>
<dbReference type="Proteomes" id="UP000252355">
    <property type="component" value="Unassembled WGS sequence"/>
</dbReference>
<evidence type="ECO:0000256" key="3">
    <source>
        <dbReference type="ARBA" id="ARBA00022989"/>
    </source>
</evidence>
<dbReference type="Gene3D" id="1.20.1420.30">
    <property type="entry name" value="NCX, central ion-binding region"/>
    <property type="match status" value="1"/>
</dbReference>
<dbReference type="InterPro" id="IPR004837">
    <property type="entry name" value="NaCa_Exmemb"/>
</dbReference>
<organism evidence="7 8">
    <name type="scientific">Candidatus Ozemobacter sibiricus</name>
    <dbReference type="NCBI Taxonomy" id="2268124"/>
    <lineage>
        <taxon>Bacteria</taxon>
        <taxon>Candidatus Ozemobacteria</taxon>
        <taxon>Candidatus Ozemobacterales</taxon>
        <taxon>Candidatus Ozemobacteraceae</taxon>
        <taxon>Candidatus Ozemobacter</taxon>
    </lineage>
</organism>
<evidence type="ECO:0000256" key="5">
    <source>
        <dbReference type="SAM" id="Phobius"/>
    </source>
</evidence>
<dbReference type="PANTHER" id="PTHR10846">
    <property type="entry name" value="SODIUM/POTASSIUM/CALCIUM EXCHANGER"/>
    <property type="match status" value="1"/>
</dbReference>
<dbReference type="InterPro" id="IPR044880">
    <property type="entry name" value="NCX_ion-bd_dom_sf"/>
</dbReference>
<evidence type="ECO:0000256" key="2">
    <source>
        <dbReference type="ARBA" id="ARBA00022692"/>
    </source>
</evidence>
<feature type="domain" description="Sodium/calcium exchanger membrane region" evidence="6">
    <location>
        <begin position="158"/>
        <end position="297"/>
    </location>
</feature>
<evidence type="ECO:0000256" key="4">
    <source>
        <dbReference type="ARBA" id="ARBA00023136"/>
    </source>
</evidence>
<comment type="subcellular location">
    <subcellularLocation>
        <location evidence="1">Membrane</location>
        <topology evidence="1">Multi-pass membrane protein</topology>
    </subcellularLocation>
</comment>
<feature type="transmembrane region" description="Helical" evidence="5">
    <location>
        <begin position="278"/>
        <end position="298"/>
    </location>
</feature>
<keyword evidence="2 5" id="KW-0812">Transmembrane</keyword>
<feature type="transmembrane region" description="Helical" evidence="5">
    <location>
        <begin position="114"/>
        <end position="133"/>
    </location>
</feature>
<feature type="transmembrane region" description="Helical" evidence="5">
    <location>
        <begin position="158"/>
        <end position="180"/>
    </location>
</feature>
<dbReference type="GO" id="GO:0005886">
    <property type="term" value="C:plasma membrane"/>
    <property type="evidence" value="ECO:0007669"/>
    <property type="project" value="TreeGrafter"/>
</dbReference>
<evidence type="ECO:0000313" key="7">
    <source>
        <dbReference type="EMBL" id="RCK78132.1"/>
    </source>
</evidence>
<feature type="transmembrane region" description="Helical" evidence="5">
    <location>
        <begin position="55"/>
        <end position="78"/>
    </location>
</feature>
<dbReference type="PANTHER" id="PTHR10846:SF8">
    <property type="entry name" value="INNER MEMBRANE PROTEIN YRBG"/>
    <property type="match status" value="1"/>
</dbReference>
<feature type="domain" description="Sodium/calcium exchanger membrane region" evidence="6">
    <location>
        <begin position="2"/>
        <end position="131"/>
    </location>
</feature>
<comment type="caution">
    <text evidence="7">The sequence shown here is derived from an EMBL/GenBank/DDBJ whole genome shotgun (WGS) entry which is preliminary data.</text>
</comment>
<feature type="transmembrane region" description="Helical" evidence="5">
    <location>
        <begin position="192"/>
        <end position="215"/>
    </location>
</feature>